<dbReference type="PANTHER" id="PTHR30143:SF0">
    <property type="entry name" value="2-KETO-4-PENTENOATE HYDRATASE"/>
    <property type="match status" value="1"/>
</dbReference>
<dbReference type="Gene3D" id="3.90.850.10">
    <property type="entry name" value="Fumarylacetoacetase-like, C-terminal domain"/>
    <property type="match status" value="1"/>
</dbReference>
<accession>A0A9E7C2Z7</accession>
<gene>
    <name evidence="3" type="primary">tesE_2</name>
    <name evidence="3" type="ORF">DSM104329_04658</name>
</gene>
<proteinExistence type="predicted"/>
<dbReference type="GO" id="GO:0005737">
    <property type="term" value="C:cytoplasm"/>
    <property type="evidence" value="ECO:0007669"/>
    <property type="project" value="TreeGrafter"/>
</dbReference>
<evidence type="ECO:0000256" key="1">
    <source>
        <dbReference type="ARBA" id="ARBA00023239"/>
    </source>
</evidence>
<protein>
    <submittedName>
        <fullName evidence="3">2-hydroxyhexa-2,4-dienoate hydratase</fullName>
        <ecNumber evidence="3">4.2.1.132</ecNumber>
    </submittedName>
</protein>
<dbReference type="EC" id="4.2.1.132" evidence="3"/>
<name>A0A9E7C2Z7_9ACTN</name>
<keyword evidence="1 3" id="KW-0456">Lyase</keyword>
<sequence length="265" mass="27831">MADSTVLDVDAYARALDEARTARRPIAPLTDARPDLSVANAYAIAERLVALRCQTQNARVVGHKVGLTSIAVQRQLGVDQPDFGVLLDVMQLDDGGVVSARDYIAPRVEPEIAFHLGSSLAGPGVTVEAVRAATAAVQPAIELVDSRVADWRIRLADTVADQASAAGFVLGGRRVGLDEVDVTAIDVELRRDGEAMQRGTTAEVLGDPCAAVAWLANTLADIGRTLRPGDIVLSGACTPMVDAAPGVTFSARFGDLGEVRLVIAR</sequence>
<dbReference type="Proteomes" id="UP001162834">
    <property type="component" value="Chromosome"/>
</dbReference>
<evidence type="ECO:0000313" key="3">
    <source>
        <dbReference type="EMBL" id="UGS38234.1"/>
    </source>
</evidence>
<dbReference type="GO" id="GO:0008684">
    <property type="term" value="F:2-oxopent-4-enoate hydratase activity"/>
    <property type="evidence" value="ECO:0007669"/>
    <property type="project" value="TreeGrafter"/>
</dbReference>
<dbReference type="InterPro" id="IPR036663">
    <property type="entry name" value="Fumarylacetoacetase_C_sf"/>
</dbReference>
<dbReference type="InterPro" id="IPR011234">
    <property type="entry name" value="Fumarylacetoacetase-like_C"/>
</dbReference>
<reference evidence="3" key="1">
    <citation type="journal article" date="2022" name="Int. J. Syst. Evol. Microbiol.">
        <title>Pseudomonas aegrilactucae sp. nov. and Pseudomonas morbosilactucae sp. nov., pathogens causing bacterial rot of lettuce in Japan.</title>
        <authorList>
            <person name="Sawada H."/>
            <person name="Fujikawa T."/>
            <person name="Satou M."/>
        </authorList>
    </citation>
    <scope>NUCLEOTIDE SEQUENCE</scope>
    <source>
        <strain evidence="3">0166_1</strain>
    </source>
</reference>
<keyword evidence="4" id="KW-1185">Reference proteome</keyword>
<evidence type="ECO:0000313" key="4">
    <source>
        <dbReference type="Proteomes" id="UP001162834"/>
    </source>
</evidence>
<dbReference type="Pfam" id="PF01557">
    <property type="entry name" value="FAA_hydrolase"/>
    <property type="match status" value="1"/>
</dbReference>
<dbReference type="AlphaFoldDB" id="A0A9E7C2Z7"/>
<dbReference type="PANTHER" id="PTHR30143">
    <property type="entry name" value="ACID HYDRATASE"/>
    <property type="match status" value="1"/>
</dbReference>
<dbReference type="RefSeq" id="WP_259312264.1">
    <property type="nucleotide sequence ID" value="NZ_CP087164.1"/>
</dbReference>
<evidence type="ECO:0000259" key="2">
    <source>
        <dbReference type="Pfam" id="PF01557"/>
    </source>
</evidence>
<feature type="domain" description="Fumarylacetoacetase-like C-terminal" evidence="2">
    <location>
        <begin position="104"/>
        <end position="261"/>
    </location>
</feature>
<organism evidence="3 4">
    <name type="scientific">Capillimicrobium parvum</name>
    <dbReference type="NCBI Taxonomy" id="2884022"/>
    <lineage>
        <taxon>Bacteria</taxon>
        <taxon>Bacillati</taxon>
        <taxon>Actinomycetota</taxon>
        <taxon>Thermoleophilia</taxon>
        <taxon>Solirubrobacterales</taxon>
        <taxon>Capillimicrobiaceae</taxon>
        <taxon>Capillimicrobium</taxon>
    </lineage>
</organism>
<dbReference type="KEGG" id="sbae:DSM104329_04658"/>
<dbReference type="EMBL" id="CP087164">
    <property type="protein sequence ID" value="UGS38234.1"/>
    <property type="molecule type" value="Genomic_DNA"/>
</dbReference>
<dbReference type="InterPro" id="IPR050772">
    <property type="entry name" value="Hydratase-Decarb/MhpD_sf"/>
</dbReference>
<dbReference type="SUPFAM" id="SSF56529">
    <property type="entry name" value="FAH"/>
    <property type="match status" value="1"/>
</dbReference>
<dbReference type="GO" id="GO:0034856">
    <property type="term" value="F:2-hydroxyhexa-2,4-dienoate hydratase activity"/>
    <property type="evidence" value="ECO:0007669"/>
    <property type="project" value="UniProtKB-EC"/>
</dbReference>